<keyword evidence="8 15" id="KW-0547">Nucleotide-binding</keyword>
<dbReference type="PANTHER" id="PTHR22749">
    <property type="entry name" value="RIBOFLAVIN KINASE/FMN ADENYLYLTRANSFERASE"/>
    <property type="match status" value="1"/>
</dbReference>
<dbReference type="CDD" id="cd02064">
    <property type="entry name" value="FAD_synthetase_N"/>
    <property type="match status" value="1"/>
</dbReference>
<dbReference type="InterPro" id="IPR015865">
    <property type="entry name" value="Riboflavin_kinase_bac/euk"/>
</dbReference>
<dbReference type="InterPro" id="IPR023468">
    <property type="entry name" value="Riboflavin_kinase"/>
</dbReference>
<dbReference type="Proteomes" id="UP000825258">
    <property type="component" value="Chromosome"/>
</dbReference>
<dbReference type="PANTHER" id="PTHR22749:SF6">
    <property type="entry name" value="RIBOFLAVIN KINASE"/>
    <property type="match status" value="1"/>
</dbReference>
<proteinExistence type="inferred from homology"/>
<evidence type="ECO:0000256" key="6">
    <source>
        <dbReference type="ARBA" id="ARBA00022679"/>
    </source>
</evidence>
<dbReference type="InterPro" id="IPR014729">
    <property type="entry name" value="Rossmann-like_a/b/a_fold"/>
</dbReference>
<sequence>MGTFDGVHLGHLRLLKKIVGDSKKEELESIVLTFFPHPRMVLQKDTDIKLLNSIDEKAQLLEVIGIDHLIIHPFNQEFSRLSAEDFVREILVEKLNIKKIVIGYDHRFGRNRTATIEDLIEFGKNYGFEVEQISAEEINDVAISSTKIRNSLKKGDVKQANKFLGYNYMISGNVISGKKIGRTIGFPTANIKINEDYKLVPKDGVYIVSSVINNTTVYGMMNIGKNPTFSENENSLEVYFFNLNKDLYGLNLTISFIERIRDEIKFKSIEELKNQIETDKKFSLSFLKIKNE</sequence>
<dbReference type="InterPro" id="IPR023465">
    <property type="entry name" value="Riboflavin_kinase_dom_sf"/>
</dbReference>
<dbReference type="EC" id="2.7.1.26" evidence="15"/>
<keyword evidence="7 15" id="KW-0548">Nucleotidyltransferase</keyword>
<keyword evidence="5 15" id="KW-0288">FMN</keyword>
<feature type="domain" description="Riboflavin kinase" evidence="16">
    <location>
        <begin position="163"/>
        <end position="288"/>
    </location>
</feature>
<dbReference type="Pfam" id="PF01687">
    <property type="entry name" value="Flavokinase"/>
    <property type="match status" value="1"/>
</dbReference>
<evidence type="ECO:0000256" key="7">
    <source>
        <dbReference type="ARBA" id="ARBA00022695"/>
    </source>
</evidence>
<dbReference type="InterPro" id="IPR015864">
    <property type="entry name" value="FAD_synthase"/>
</dbReference>
<evidence type="ECO:0000256" key="11">
    <source>
        <dbReference type="ARBA" id="ARBA00022840"/>
    </source>
</evidence>
<evidence type="ECO:0000256" key="3">
    <source>
        <dbReference type="ARBA" id="ARBA00005201"/>
    </source>
</evidence>
<dbReference type="Gene3D" id="2.40.30.30">
    <property type="entry name" value="Riboflavin kinase-like"/>
    <property type="match status" value="1"/>
</dbReference>
<comment type="catalytic activity">
    <reaction evidence="13 15">
        <text>riboflavin + ATP = FMN + ADP + H(+)</text>
        <dbReference type="Rhea" id="RHEA:14357"/>
        <dbReference type="ChEBI" id="CHEBI:15378"/>
        <dbReference type="ChEBI" id="CHEBI:30616"/>
        <dbReference type="ChEBI" id="CHEBI:57986"/>
        <dbReference type="ChEBI" id="CHEBI:58210"/>
        <dbReference type="ChEBI" id="CHEBI:456216"/>
        <dbReference type="EC" id="2.7.1.26"/>
    </reaction>
</comment>
<protein>
    <recommendedName>
        <fullName evidence="15">Riboflavin biosynthesis protein</fullName>
    </recommendedName>
    <domain>
        <recommendedName>
            <fullName evidence="15">Riboflavin kinase</fullName>
            <ecNumber evidence="15">2.7.1.26</ecNumber>
        </recommendedName>
        <alternativeName>
            <fullName evidence="15">Flavokinase</fullName>
        </alternativeName>
    </domain>
    <domain>
        <recommendedName>
            <fullName evidence="15">FMN adenylyltransferase</fullName>
            <ecNumber evidence="15">2.7.7.2</ecNumber>
        </recommendedName>
        <alternativeName>
            <fullName evidence="15">FAD pyrophosphorylase</fullName>
        </alternativeName>
        <alternativeName>
            <fullName evidence="15">FAD synthase</fullName>
        </alternativeName>
    </domain>
</protein>
<comment type="function">
    <text evidence="1">Catalyzes the phosphorylation of riboflavin to FMN followed by the adenylation of FMN to FAD.</text>
</comment>
<dbReference type="NCBIfam" id="TIGR00083">
    <property type="entry name" value="ribF"/>
    <property type="match status" value="1"/>
</dbReference>
<evidence type="ECO:0000256" key="4">
    <source>
        <dbReference type="ARBA" id="ARBA00022630"/>
    </source>
</evidence>
<evidence type="ECO:0000256" key="10">
    <source>
        <dbReference type="ARBA" id="ARBA00022827"/>
    </source>
</evidence>
<evidence type="ECO:0000256" key="13">
    <source>
        <dbReference type="ARBA" id="ARBA00047880"/>
    </source>
</evidence>
<reference evidence="17 18" key="1">
    <citation type="submission" date="2021-06" db="EMBL/GenBank/DDBJ databases">
        <title>Whole genome sequences of Flavobacterium sp. KK2020170 and assembly.</title>
        <authorList>
            <person name="Kitahara K."/>
            <person name="Miyoshi S."/>
            <person name="Uesaka K."/>
        </authorList>
    </citation>
    <scope>NUCLEOTIDE SEQUENCE [LARGE SCALE GENOMIC DNA]</scope>
    <source>
        <strain evidence="17 18">KK2020170</strain>
    </source>
</reference>
<dbReference type="Gene3D" id="3.40.50.620">
    <property type="entry name" value="HUPs"/>
    <property type="match status" value="1"/>
</dbReference>
<dbReference type="SUPFAM" id="SSF52374">
    <property type="entry name" value="Nucleotidylyl transferase"/>
    <property type="match status" value="1"/>
</dbReference>
<evidence type="ECO:0000256" key="1">
    <source>
        <dbReference type="ARBA" id="ARBA00002121"/>
    </source>
</evidence>
<dbReference type="SUPFAM" id="SSF82114">
    <property type="entry name" value="Riboflavin kinase-like"/>
    <property type="match status" value="1"/>
</dbReference>
<comment type="pathway">
    <text evidence="3 15">Cofactor biosynthesis; FMN biosynthesis; FMN from riboflavin (ATP route): step 1/1.</text>
</comment>
<dbReference type="NCBIfam" id="NF004162">
    <property type="entry name" value="PRK05627.1-5"/>
    <property type="match status" value="1"/>
</dbReference>
<gene>
    <name evidence="17" type="primary">ribF</name>
    <name evidence="17" type="ORF">KK2020170_05130</name>
</gene>
<dbReference type="NCBIfam" id="NF004160">
    <property type="entry name" value="PRK05627.1-3"/>
    <property type="match status" value="1"/>
</dbReference>
<dbReference type="Pfam" id="PF06574">
    <property type="entry name" value="FAD_syn"/>
    <property type="match status" value="1"/>
</dbReference>
<keyword evidence="18" id="KW-1185">Reference proteome</keyword>
<evidence type="ECO:0000313" key="17">
    <source>
        <dbReference type="EMBL" id="BCY27645.1"/>
    </source>
</evidence>
<keyword evidence="6 15" id="KW-0808">Transferase</keyword>
<comment type="similarity">
    <text evidence="15">Belongs to the ribF family.</text>
</comment>
<dbReference type="EMBL" id="AP024749">
    <property type="protein sequence ID" value="BCY27645.1"/>
    <property type="molecule type" value="Genomic_DNA"/>
</dbReference>
<dbReference type="PIRSF" id="PIRSF004491">
    <property type="entry name" value="FAD_Synth"/>
    <property type="match status" value="1"/>
</dbReference>
<evidence type="ECO:0000313" key="18">
    <source>
        <dbReference type="Proteomes" id="UP000825258"/>
    </source>
</evidence>
<comment type="catalytic activity">
    <reaction evidence="14 15">
        <text>FMN + ATP + H(+) = FAD + diphosphate</text>
        <dbReference type="Rhea" id="RHEA:17237"/>
        <dbReference type="ChEBI" id="CHEBI:15378"/>
        <dbReference type="ChEBI" id="CHEBI:30616"/>
        <dbReference type="ChEBI" id="CHEBI:33019"/>
        <dbReference type="ChEBI" id="CHEBI:57692"/>
        <dbReference type="ChEBI" id="CHEBI:58210"/>
        <dbReference type="EC" id="2.7.7.2"/>
    </reaction>
</comment>
<name>A0ABM7S8G2_9FLAO</name>
<evidence type="ECO:0000256" key="9">
    <source>
        <dbReference type="ARBA" id="ARBA00022777"/>
    </source>
</evidence>
<evidence type="ECO:0000259" key="16">
    <source>
        <dbReference type="SMART" id="SM00904"/>
    </source>
</evidence>
<evidence type="ECO:0000256" key="2">
    <source>
        <dbReference type="ARBA" id="ARBA00004726"/>
    </source>
</evidence>
<keyword evidence="4 15" id="KW-0285">Flavoprotein</keyword>
<keyword evidence="9 15" id="KW-0418">Kinase</keyword>
<evidence type="ECO:0000256" key="12">
    <source>
        <dbReference type="ARBA" id="ARBA00023268"/>
    </source>
</evidence>
<organism evidence="17 18">
    <name type="scientific">Flavobacterium okayamense</name>
    <dbReference type="NCBI Taxonomy" id="2830782"/>
    <lineage>
        <taxon>Bacteria</taxon>
        <taxon>Pseudomonadati</taxon>
        <taxon>Bacteroidota</taxon>
        <taxon>Flavobacteriia</taxon>
        <taxon>Flavobacteriales</taxon>
        <taxon>Flavobacteriaceae</taxon>
        <taxon>Flavobacterium</taxon>
    </lineage>
</organism>
<keyword evidence="10 15" id="KW-0274">FAD</keyword>
<dbReference type="SMART" id="SM00904">
    <property type="entry name" value="Flavokinase"/>
    <property type="match status" value="1"/>
</dbReference>
<evidence type="ECO:0000256" key="15">
    <source>
        <dbReference type="PIRNR" id="PIRNR004491"/>
    </source>
</evidence>
<evidence type="ECO:0000256" key="5">
    <source>
        <dbReference type="ARBA" id="ARBA00022643"/>
    </source>
</evidence>
<evidence type="ECO:0000256" key="8">
    <source>
        <dbReference type="ARBA" id="ARBA00022741"/>
    </source>
</evidence>
<dbReference type="InterPro" id="IPR002606">
    <property type="entry name" value="Riboflavin_kinase_bac"/>
</dbReference>
<accession>A0ABM7S8G2</accession>
<keyword evidence="12" id="KW-0511">Multifunctional enzyme</keyword>
<comment type="pathway">
    <text evidence="2 15">Cofactor biosynthesis; FAD biosynthesis; FAD from FMN: step 1/1.</text>
</comment>
<keyword evidence="11 15" id="KW-0067">ATP-binding</keyword>
<evidence type="ECO:0000256" key="14">
    <source>
        <dbReference type="ARBA" id="ARBA00049494"/>
    </source>
</evidence>
<dbReference type="EC" id="2.7.7.2" evidence="15"/>